<feature type="compositionally biased region" description="Basic and acidic residues" evidence="1">
    <location>
        <begin position="1"/>
        <end position="14"/>
    </location>
</feature>
<dbReference type="AlphaFoldDB" id="A0A7W9HD00"/>
<comment type="caution">
    <text evidence="2">The sequence shown here is derived from an EMBL/GenBank/DDBJ whole genome shotgun (WGS) entry which is preliminary data.</text>
</comment>
<gene>
    <name evidence="2" type="ORF">HDA41_007668</name>
</gene>
<keyword evidence="3" id="KW-1185">Reference proteome</keyword>
<name>A0A7W9HD00_9ACTN</name>
<organism evidence="2 3">
    <name type="scientific">Streptomyces caelestis</name>
    <dbReference type="NCBI Taxonomy" id="36816"/>
    <lineage>
        <taxon>Bacteria</taxon>
        <taxon>Bacillati</taxon>
        <taxon>Actinomycetota</taxon>
        <taxon>Actinomycetes</taxon>
        <taxon>Kitasatosporales</taxon>
        <taxon>Streptomycetaceae</taxon>
        <taxon>Streptomyces</taxon>
    </lineage>
</organism>
<proteinExistence type="predicted"/>
<feature type="region of interest" description="Disordered" evidence="1">
    <location>
        <begin position="53"/>
        <end position="84"/>
    </location>
</feature>
<feature type="region of interest" description="Disordered" evidence="1">
    <location>
        <begin position="1"/>
        <end position="24"/>
    </location>
</feature>
<evidence type="ECO:0000313" key="3">
    <source>
        <dbReference type="Proteomes" id="UP000590647"/>
    </source>
</evidence>
<sequence length="84" mass="8484">MLRRDGLVATDRRGSHTTLPGLPVETPASLTFPVGARAATPGTVARATVAWEPPPPDHAEALGPAPGRPTLTPATGTEAGCVPP</sequence>
<protein>
    <submittedName>
        <fullName evidence="2">Uncharacterized protein</fullName>
    </submittedName>
</protein>
<reference evidence="2 3" key="1">
    <citation type="submission" date="2020-08" db="EMBL/GenBank/DDBJ databases">
        <title>Sequencing the genomes of 1000 actinobacteria strains.</title>
        <authorList>
            <person name="Klenk H.-P."/>
        </authorList>
    </citation>
    <scope>NUCLEOTIDE SEQUENCE [LARGE SCALE GENOMIC DNA]</scope>
    <source>
        <strain evidence="2 3">DSM 40084</strain>
    </source>
</reference>
<dbReference type="EMBL" id="JACHNE010000001">
    <property type="protein sequence ID" value="MBB5799704.1"/>
    <property type="molecule type" value="Genomic_DNA"/>
</dbReference>
<evidence type="ECO:0000256" key="1">
    <source>
        <dbReference type="SAM" id="MobiDB-lite"/>
    </source>
</evidence>
<dbReference type="Proteomes" id="UP000590647">
    <property type="component" value="Unassembled WGS sequence"/>
</dbReference>
<accession>A0A7W9HD00</accession>
<evidence type="ECO:0000313" key="2">
    <source>
        <dbReference type="EMBL" id="MBB5799704.1"/>
    </source>
</evidence>